<dbReference type="NCBIfam" id="NF005375">
    <property type="entry name" value="PRK06917.1"/>
    <property type="match status" value="1"/>
</dbReference>
<dbReference type="RefSeq" id="WP_053431032.1">
    <property type="nucleotide sequence ID" value="NZ_CP040441.1"/>
</dbReference>
<evidence type="ECO:0000256" key="3">
    <source>
        <dbReference type="ARBA" id="ARBA00022898"/>
    </source>
</evidence>
<evidence type="ECO:0000256" key="1">
    <source>
        <dbReference type="ARBA" id="ARBA00001933"/>
    </source>
</evidence>
<dbReference type="FunFam" id="3.40.640.10:FF:000004">
    <property type="entry name" value="Acetylornithine aminotransferase"/>
    <property type="match status" value="1"/>
</dbReference>
<dbReference type="InterPro" id="IPR005814">
    <property type="entry name" value="Aminotrans_3"/>
</dbReference>
<sequence>MAKDESYLIKPLLNRNYPCVSYGKGAALYDMDGKRYLDACSGAVTASIGHGVDEVVQAMYEQARKVSFVYRSQFTNEPAERLATKLAEQLPGQLNHSFFVNSGSEATETAIKISIQYWQERGRPEKTLILSRWMSYHGITQGALSLSGHYERRQRFEGMLDRPPFLSPPYPYRQVREMSGVDYAEELDHLIEQIGPHRIAAFIAEPIVGAAGTALVPGEGYYEALKQVLDQHDILFICDEVMTGMGRTGKDLAIEHWDATPDIVTLGKGLSAGYAPLAATVVADHVLEPIQAGSNLIMSGHTFSANPLSCAAGLAVLHYVKKHDLVKRAATIGEKLLEDLQEIQTASAIVGDVRGKGLLIGLEFVKNKATKAPFPKDAQVAAGIVNEAQRQGLLLYPSAAGLKGEGAGCLIAPPFTLTKEERCELLGKLARTLERVEKQLLGAET</sequence>
<dbReference type="GeneID" id="87597801"/>
<proteinExistence type="inferred from homology"/>
<accession>A0A0M0KJF3</accession>
<keyword evidence="3 4" id="KW-0663">Pyridoxal phosphate</keyword>
<dbReference type="PANTHER" id="PTHR43094:SF1">
    <property type="entry name" value="AMINOTRANSFERASE CLASS-III"/>
    <property type="match status" value="1"/>
</dbReference>
<evidence type="ECO:0000256" key="4">
    <source>
        <dbReference type="RuleBase" id="RU003560"/>
    </source>
</evidence>
<dbReference type="AlphaFoldDB" id="A0A0M0KJF3"/>
<dbReference type="PROSITE" id="PS00600">
    <property type="entry name" value="AA_TRANSFER_CLASS_3"/>
    <property type="match status" value="1"/>
</dbReference>
<reference evidence="5" key="1">
    <citation type="submission" date="2015-08" db="EMBL/GenBank/DDBJ databases">
        <title>Complete DNA Sequence of Pseudomonas syringae pv. actinidiae, the Causal Agent of Kiwifruit Canker Disease.</title>
        <authorList>
            <person name="Rikkerink E.H.A."/>
            <person name="Fineran P.C."/>
        </authorList>
    </citation>
    <scope>NUCLEOTIDE SEQUENCE</scope>
    <source>
        <strain evidence="5">DSM 13666</strain>
    </source>
</reference>
<evidence type="ECO:0008006" key="6">
    <source>
        <dbReference type="Google" id="ProtNLM"/>
    </source>
</evidence>
<comment type="caution">
    <text evidence="5">The sequence shown here is derived from an EMBL/GenBank/DDBJ whole genome shotgun (WGS) entry which is preliminary data.</text>
</comment>
<evidence type="ECO:0000256" key="2">
    <source>
        <dbReference type="ARBA" id="ARBA00008954"/>
    </source>
</evidence>
<comment type="cofactor">
    <cofactor evidence="1">
        <name>pyridoxal 5'-phosphate</name>
        <dbReference type="ChEBI" id="CHEBI:597326"/>
    </cofactor>
</comment>
<organism evidence="5">
    <name type="scientific">Halalkalibacterium halodurans</name>
    <name type="common">Bacillus halodurans</name>
    <dbReference type="NCBI Taxonomy" id="86665"/>
    <lineage>
        <taxon>Bacteria</taxon>
        <taxon>Bacillati</taxon>
        <taxon>Bacillota</taxon>
        <taxon>Bacilli</taxon>
        <taxon>Bacillales</taxon>
        <taxon>Bacillaceae</taxon>
        <taxon>Halalkalibacterium (ex Joshi et al. 2022)</taxon>
    </lineage>
</organism>
<dbReference type="SUPFAM" id="SSF53383">
    <property type="entry name" value="PLP-dependent transferases"/>
    <property type="match status" value="1"/>
</dbReference>
<dbReference type="CDD" id="cd00610">
    <property type="entry name" value="OAT_like"/>
    <property type="match status" value="1"/>
</dbReference>
<name>A0A0M0KJF3_ALKHA</name>
<protein>
    <recommendedName>
        <fullName evidence="6">Aspartate aminotransferase family protein</fullName>
    </recommendedName>
</protein>
<dbReference type="InterPro" id="IPR015421">
    <property type="entry name" value="PyrdxlP-dep_Trfase_major"/>
</dbReference>
<dbReference type="InterPro" id="IPR015422">
    <property type="entry name" value="PyrdxlP-dep_Trfase_small"/>
</dbReference>
<evidence type="ECO:0000313" key="5">
    <source>
        <dbReference type="EMBL" id="KOO38914.1"/>
    </source>
</evidence>
<dbReference type="InterPro" id="IPR049704">
    <property type="entry name" value="Aminotrans_3_PPA_site"/>
</dbReference>
<dbReference type="Pfam" id="PF00202">
    <property type="entry name" value="Aminotran_3"/>
    <property type="match status" value="1"/>
</dbReference>
<dbReference type="Gene3D" id="3.40.640.10">
    <property type="entry name" value="Type I PLP-dependent aspartate aminotransferase-like (Major domain)"/>
    <property type="match status" value="1"/>
</dbReference>
<dbReference type="InterPro" id="IPR015424">
    <property type="entry name" value="PyrdxlP-dep_Trfase"/>
</dbReference>
<dbReference type="Gene3D" id="3.90.1150.10">
    <property type="entry name" value="Aspartate Aminotransferase, domain 1"/>
    <property type="match status" value="1"/>
</dbReference>
<dbReference type="PANTHER" id="PTHR43094">
    <property type="entry name" value="AMINOTRANSFERASE"/>
    <property type="match status" value="1"/>
</dbReference>
<gene>
    <name evidence="5" type="ORF">AMD02_08565</name>
</gene>
<dbReference type="GO" id="GO:0030170">
    <property type="term" value="F:pyridoxal phosphate binding"/>
    <property type="evidence" value="ECO:0007669"/>
    <property type="project" value="InterPro"/>
</dbReference>
<dbReference type="EMBL" id="LILD01000001">
    <property type="protein sequence ID" value="KOO38914.1"/>
    <property type="molecule type" value="Genomic_DNA"/>
</dbReference>
<dbReference type="PATRIC" id="fig|136160.3.peg.2050"/>
<dbReference type="GO" id="GO:0008483">
    <property type="term" value="F:transaminase activity"/>
    <property type="evidence" value="ECO:0007669"/>
    <property type="project" value="InterPro"/>
</dbReference>
<comment type="similarity">
    <text evidence="2 4">Belongs to the class-III pyridoxal-phosphate-dependent aminotransferase family.</text>
</comment>